<reference evidence="2" key="1">
    <citation type="submission" date="2016-11" db="UniProtKB">
        <authorList>
            <consortium name="WormBaseParasite"/>
        </authorList>
    </citation>
    <scope>IDENTIFICATION</scope>
</reference>
<protein>
    <submittedName>
        <fullName evidence="2">HEAT repeat domain-containing protein</fullName>
    </submittedName>
</protein>
<organism evidence="1 2">
    <name type="scientific">Steinernema glaseri</name>
    <dbReference type="NCBI Taxonomy" id="37863"/>
    <lineage>
        <taxon>Eukaryota</taxon>
        <taxon>Metazoa</taxon>
        <taxon>Ecdysozoa</taxon>
        <taxon>Nematoda</taxon>
        <taxon>Chromadorea</taxon>
        <taxon>Rhabditida</taxon>
        <taxon>Tylenchina</taxon>
        <taxon>Panagrolaimomorpha</taxon>
        <taxon>Strongyloidoidea</taxon>
        <taxon>Steinernematidae</taxon>
        <taxon>Steinernema</taxon>
    </lineage>
</organism>
<dbReference type="AlphaFoldDB" id="A0A1I7Y7Z2"/>
<name>A0A1I7Y7Z2_9BILA</name>
<dbReference type="WBParaSite" id="L893_g13563.t1">
    <property type="protein sequence ID" value="L893_g13563.t1"/>
    <property type="gene ID" value="L893_g13563"/>
</dbReference>
<keyword evidence="1" id="KW-1185">Reference proteome</keyword>
<evidence type="ECO:0000313" key="2">
    <source>
        <dbReference type="WBParaSite" id="L893_g13563.t1"/>
    </source>
</evidence>
<proteinExistence type="predicted"/>
<sequence>MDCSPTPFSFLKDVAAKKIPCSEDVLELLREMAKSNSSPDNAGFLAAQLLYRNGGQFLEGDIKNAVMVAGFLEVSKDVDYLLKNADLIPWNPSVIRSFLRGCTKYKWAPEEIVLRRVWIELHRFWHHHRLADSVRWSLRTLYHLFDISGHQSYVESFRYYLLNMQRLVKHRYLALALLIPKVSDVELARAVDILFYDLKECQKRQHLSSISAECVVVIGKRMSKDAAFYDFLLDVFLSAERQVRFSSLRYWIAQFAADKDFKVVLLTLMDRLRTAKPIEADKDTGNLTDIDFFWGLREHEVDPDAWDEDDRRLFALLVIIQAAMRCFGYQLGPEDDALVESCLKHRRSAVRNEALNLANDSSLEAFFLDNAATDDSQLREAMRKRMSRWTPSEEGRKKIQGWLEKDPNHQRITFVLDLAQKKGLKLPSETLKKLSQHADSDVRQKSISLLKSEEDYVDFLKSAFLENVANGEVIRTFVDALIDAGEGDFLKDHLQSLNKGFGRIPLELRGDDGRESRLEWKLPTRRMFFYGGAEHEDGDREESSYLRQVLGQY</sequence>
<accession>A0A1I7Y7Z2</accession>
<evidence type="ECO:0000313" key="1">
    <source>
        <dbReference type="Proteomes" id="UP000095287"/>
    </source>
</evidence>
<dbReference type="Proteomes" id="UP000095287">
    <property type="component" value="Unplaced"/>
</dbReference>